<dbReference type="KEGG" id="vg:29061983"/>
<organism evidence="1 2">
    <name type="scientific">Erwinia phage vB_EamM_Kwan</name>
    <dbReference type="NCBI Taxonomy" id="1883374"/>
    <lineage>
        <taxon>Viruses</taxon>
        <taxon>Duplodnaviria</taxon>
        <taxon>Heunggongvirae</taxon>
        <taxon>Uroviricota</taxon>
        <taxon>Caudoviricetes</taxon>
        <taxon>Chimalliviridae</taxon>
        <taxon>Wellingtonvirus</taxon>
        <taxon>Wellingtonvirus wellington</taxon>
    </lineage>
</organism>
<proteinExistence type="predicted"/>
<gene>
    <name evidence="1" type="ORF">KWAN_139</name>
</gene>
<dbReference type="Proteomes" id="UP000202923">
    <property type="component" value="Genome"/>
</dbReference>
<reference evidence="1 2" key="1">
    <citation type="submission" date="2016-06" db="EMBL/GenBank/DDBJ databases">
        <authorList>
            <person name="Kjaerup R.B."/>
            <person name="Dalgaard T.S."/>
            <person name="Juul-Madsen H.R."/>
        </authorList>
    </citation>
    <scope>NUCLEOTIDE SEQUENCE [LARGE SCALE GENOMIC DNA]</scope>
</reference>
<name>A0A1B2IE02_9CAUD</name>
<evidence type="ECO:0000313" key="1">
    <source>
        <dbReference type="EMBL" id="ANZ49491.1"/>
    </source>
</evidence>
<sequence length="87" mass="9872">MFTRYNVVGKKGSHLKLEERLGVTEKPRELKTREIDIPNHAYSKVALGDVLALPTELDTGSEVWATADIQHSPHAMTRQFPLMRRGM</sequence>
<protein>
    <submittedName>
        <fullName evidence="1">Uncharacterized protein</fullName>
    </submittedName>
</protein>
<evidence type="ECO:0000313" key="2">
    <source>
        <dbReference type="Proteomes" id="UP000202923"/>
    </source>
</evidence>
<dbReference type="RefSeq" id="YP_009278744.1">
    <property type="nucleotide sequence ID" value="NC_031010.1"/>
</dbReference>
<accession>A0A1B2IE02</accession>
<dbReference type="GeneID" id="29061983"/>
<dbReference type="EMBL" id="KX397369">
    <property type="protein sequence ID" value="ANZ49491.1"/>
    <property type="molecule type" value="Genomic_DNA"/>
</dbReference>